<dbReference type="Proteomes" id="UP000789901">
    <property type="component" value="Unassembled WGS sequence"/>
</dbReference>
<evidence type="ECO:0000313" key="1">
    <source>
        <dbReference type="EMBL" id="CAG8784117.1"/>
    </source>
</evidence>
<comment type="caution">
    <text evidence="1">The sequence shown here is derived from an EMBL/GenBank/DDBJ whole genome shotgun (WGS) entry which is preliminary data.</text>
</comment>
<evidence type="ECO:0000313" key="2">
    <source>
        <dbReference type="Proteomes" id="UP000789901"/>
    </source>
</evidence>
<sequence length="122" mass="14009">QNKQFQTLEDSISVAELKKTVVKDLVEAFVKMNILLEKVNALQPFFRKYCKEEGSQHIDDLKNAFQDKPVAIIVDKTTDSRARSVVNILFNYRNNTKLVVADYLNFVNNTTMGQLIVKTLIE</sequence>
<keyword evidence="2" id="KW-1185">Reference proteome</keyword>
<accession>A0ABN7VLN6</accession>
<gene>
    <name evidence="1" type="ORF">GMARGA_LOCUS20156</name>
</gene>
<reference evidence="1 2" key="1">
    <citation type="submission" date="2021-06" db="EMBL/GenBank/DDBJ databases">
        <authorList>
            <person name="Kallberg Y."/>
            <person name="Tangrot J."/>
            <person name="Rosling A."/>
        </authorList>
    </citation>
    <scope>NUCLEOTIDE SEQUENCE [LARGE SCALE GENOMIC DNA]</scope>
    <source>
        <strain evidence="1 2">120-4 pot B 10/14</strain>
    </source>
</reference>
<feature type="non-terminal residue" evidence="1">
    <location>
        <position position="1"/>
    </location>
</feature>
<dbReference type="EMBL" id="CAJVQB010017410">
    <property type="protein sequence ID" value="CAG8784117.1"/>
    <property type="molecule type" value="Genomic_DNA"/>
</dbReference>
<proteinExistence type="predicted"/>
<organism evidence="1 2">
    <name type="scientific">Gigaspora margarita</name>
    <dbReference type="NCBI Taxonomy" id="4874"/>
    <lineage>
        <taxon>Eukaryota</taxon>
        <taxon>Fungi</taxon>
        <taxon>Fungi incertae sedis</taxon>
        <taxon>Mucoromycota</taxon>
        <taxon>Glomeromycotina</taxon>
        <taxon>Glomeromycetes</taxon>
        <taxon>Diversisporales</taxon>
        <taxon>Gigasporaceae</taxon>
        <taxon>Gigaspora</taxon>
    </lineage>
</organism>
<protein>
    <submittedName>
        <fullName evidence="1">19565_t:CDS:1</fullName>
    </submittedName>
</protein>
<name>A0ABN7VLN6_GIGMA</name>